<keyword evidence="8" id="KW-0175">Coiled coil</keyword>
<dbReference type="AlphaFoldDB" id="A0A1G6K4Z4"/>
<comment type="similarity">
    <text evidence="7">Belongs to the DNA mismatch repair MutS family. MutS2 subfamily.</text>
</comment>
<proteinExistence type="inferred from homology"/>
<dbReference type="PIRSF" id="PIRSF005814">
    <property type="entry name" value="MutS_YshD"/>
    <property type="match status" value="1"/>
</dbReference>
<dbReference type="InterPro" id="IPR036063">
    <property type="entry name" value="Smr_dom_sf"/>
</dbReference>
<keyword evidence="2 7" id="KW-0547">Nucleotide-binding</keyword>
<dbReference type="GO" id="GO:0072344">
    <property type="term" value="P:rescue of stalled ribosome"/>
    <property type="evidence" value="ECO:0007669"/>
    <property type="project" value="UniProtKB-UniRule"/>
</dbReference>
<evidence type="ECO:0000259" key="9">
    <source>
        <dbReference type="PROSITE" id="PS50828"/>
    </source>
</evidence>
<evidence type="ECO:0000256" key="5">
    <source>
        <dbReference type="ARBA" id="ARBA00022884"/>
    </source>
</evidence>
<dbReference type="InterPro" id="IPR036187">
    <property type="entry name" value="DNA_mismatch_repair_MutS_sf"/>
</dbReference>
<dbReference type="EC" id="3.6.4.-" evidence="7"/>
<comment type="function">
    <text evidence="7">Acts as a ribosome collision sensor, splitting the ribosome into its 2 subunits. Detects stalled/collided 70S ribosomes which it binds and splits by an ATP-hydrolysis driven conformational change. Acts upstream of the ribosome quality control system (RQC), a ribosome-associated complex that mediates the extraction of incompletely synthesized nascent chains from stalled ribosomes and their subsequent degradation. Probably generates substrates for RQC.</text>
</comment>
<keyword evidence="7" id="KW-0540">Nuclease</keyword>
<dbReference type="HAMAP" id="MF_00092">
    <property type="entry name" value="MutS2"/>
    <property type="match status" value="1"/>
</dbReference>
<keyword evidence="11" id="KW-1185">Reference proteome</keyword>
<dbReference type="PANTHER" id="PTHR48466:SF2">
    <property type="entry name" value="OS10G0509000 PROTEIN"/>
    <property type="match status" value="1"/>
</dbReference>
<dbReference type="RefSeq" id="WP_092437604.1">
    <property type="nucleotide sequence ID" value="NZ_FMYP01000023.1"/>
</dbReference>
<keyword evidence="4 7" id="KW-0067">ATP-binding</keyword>
<dbReference type="InterPro" id="IPR000432">
    <property type="entry name" value="DNA_mismatch_repair_MutS_C"/>
</dbReference>
<reference evidence="10 11" key="1">
    <citation type="submission" date="2016-09" db="EMBL/GenBank/DDBJ databases">
        <authorList>
            <person name="Capua I."/>
            <person name="De Benedictis P."/>
            <person name="Joannis T."/>
            <person name="Lombin L.H."/>
            <person name="Cattoli G."/>
        </authorList>
    </citation>
    <scope>NUCLEOTIDE SEQUENCE [LARGE SCALE GENOMIC DNA]</scope>
    <source>
        <strain evidence="10 11">A7P-90m</strain>
    </source>
</reference>
<dbReference type="GO" id="GO:0005524">
    <property type="term" value="F:ATP binding"/>
    <property type="evidence" value="ECO:0007669"/>
    <property type="project" value="UniProtKB-UniRule"/>
</dbReference>
<dbReference type="EMBL" id="FMYP01000023">
    <property type="protein sequence ID" value="SDC25993.1"/>
    <property type="molecule type" value="Genomic_DNA"/>
</dbReference>
<dbReference type="FunFam" id="3.40.50.300:FF:001531">
    <property type="entry name" value="Endonuclease MutS2"/>
    <property type="match status" value="1"/>
</dbReference>
<dbReference type="NCBIfam" id="TIGR01069">
    <property type="entry name" value="mutS2"/>
    <property type="match status" value="1"/>
</dbReference>
<gene>
    <name evidence="7" type="primary">mutS2</name>
    <name evidence="7" type="synonym">rqcU</name>
    <name evidence="10" type="ORF">SAMN05216323_102312</name>
</gene>
<evidence type="ECO:0000256" key="2">
    <source>
        <dbReference type="ARBA" id="ARBA00022741"/>
    </source>
</evidence>
<feature type="domain" description="Smr" evidence="9">
    <location>
        <begin position="751"/>
        <end position="826"/>
    </location>
</feature>
<feature type="binding site" evidence="7">
    <location>
        <begin position="343"/>
        <end position="350"/>
    </location>
    <ligand>
        <name>ATP</name>
        <dbReference type="ChEBI" id="CHEBI:30616"/>
    </ligand>
</feature>
<dbReference type="Gene3D" id="3.40.50.300">
    <property type="entry name" value="P-loop containing nucleotide triphosphate hydrolases"/>
    <property type="match status" value="1"/>
</dbReference>
<dbReference type="SMART" id="SM00534">
    <property type="entry name" value="MUTSac"/>
    <property type="match status" value="1"/>
</dbReference>
<dbReference type="EC" id="3.1.-.-" evidence="7"/>
<dbReference type="GO" id="GO:0004519">
    <property type="term" value="F:endonuclease activity"/>
    <property type="evidence" value="ECO:0007669"/>
    <property type="project" value="UniProtKB-UniRule"/>
</dbReference>
<dbReference type="GO" id="GO:0045910">
    <property type="term" value="P:negative regulation of DNA recombination"/>
    <property type="evidence" value="ECO:0007669"/>
    <property type="project" value="InterPro"/>
</dbReference>
<evidence type="ECO:0000313" key="11">
    <source>
        <dbReference type="Proteomes" id="UP000199452"/>
    </source>
</evidence>
<protein>
    <recommendedName>
        <fullName evidence="7">Endonuclease MutS2</fullName>
        <ecNumber evidence="7">3.1.-.-</ecNumber>
    </recommendedName>
    <alternativeName>
        <fullName evidence="7">Ribosome-associated protein quality control-upstream factor</fullName>
        <shortName evidence="7">RQC-upstream factor</shortName>
        <shortName evidence="7">RqcU</shortName>
        <ecNumber evidence="7">3.6.4.-</ecNumber>
    </alternativeName>
</protein>
<keyword evidence="3 7" id="KW-0378">Hydrolase</keyword>
<dbReference type="Pfam" id="PF01713">
    <property type="entry name" value="Smr"/>
    <property type="match status" value="1"/>
</dbReference>
<dbReference type="SMART" id="SM00463">
    <property type="entry name" value="SMR"/>
    <property type="match status" value="1"/>
</dbReference>
<evidence type="ECO:0000256" key="1">
    <source>
        <dbReference type="ARBA" id="ARBA00022730"/>
    </source>
</evidence>
<dbReference type="Gene3D" id="3.30.1370.110">
    <property type="match status" value="1"/>
</dbReference>
<dbReference type="GO" id="GO:0030983">
    <property type="term" value="F:mismatched DNA binding"/>
    <property type="evidence" value="ECO:0007669"/>
    <property type="project" value="InterPro"/>
</dbReference>
<evidence type="ECO:0000256" key="4">
    <source>
        <dbReference type="ARBA" id="ARBA00022840"/>
    </source>
</evidence>
<keyword evidence="6 7" id="KW-0238">DNA-binding</keyword>
<dbReference type="InterPro" id="IPR027417">
    <property type="entry name" value="P-loop_NTPase"/>
</dbReference>
<accession>A0A1G6K4Z4</accession>
<evidence type="ECO:0000313" key="10">
    <source>
        <dbReference type="EMBL" id="SDC25993.1"/>
    </source>
</evidence>
<keyword evidence="7" id="KW-0255">Endonuclease</keyword>
<dbReference type="GO" id="GO:0016887">
    <property type="term" value="F:ATP hydrolysis activity"/>
    <property type="evidence" value="ECO:0007669"/>
    <property type="project" value="InterPro"/>
</dbReference>
<dbReference type="PROSITE" id="PS50828">
    <property type="entry name" value="SMR"/>
    <property type="match status" value="1"/>
</dbReference>
<feature type="coiled-coil region" evidence="8">
    <location>
        <begin position="545"/>
        <end position="622"/>
    </location>
</feature>
<comment type="function">
    <text evidence="7">Endonuclease that is involved in the suppression of homologous recombination and thus may have a key role in the control of bacterial genetic diversity.</text>
</comment>
<dbReference type="InterPro" id="IPR002625">
    <property type="entry name" value="Smr_dom"/>
</dbReference>
<dbReference type="SUPFAM" id="SSF52540">
    <property type="entry name" value="P-loop containing nucleoside triphosphate hydrolases"/>
    <property type="match status" value="1"/>
</dbReference>
<keyword evidence="5 7" id="KW-0694">RNA-binding</keyword>
<comment type="subunit">
    <text evidence="7">Homodimer. Binds to stalled ribosomes, contacting rRNA.</text>
</comment>
<dbReference type="InterPro" id="IPR045076">
    <property type="entry name" value="MutS"/>
</dbReference>
<dbReference type="InterPro" id="IPR005747">
    <property type="entry name" value="MutS2"/>
</dbReference>
<dbReference type="GO" id="GO:0043023">
    <property type="term" value="F:ribosomal large subunit binding"/>
    <property type="evidence" value="ECO:0007669"/>
    <property type="project" value="UniProtKB-UniRule"/>
</dbReference>
<dbReference type="Proteomes" id="UP000199452">
    <property type="component" value="Unassembled WGS sequence"/>
</dbReference>
<dbReference type="SUPFAM" id="SSF48334">
    <property type="entry name" value="DNA repair protein MutS, domain III"/>
    <property type="match status" value="1"/>
</dbReference>
<dbReference type="GO" id="GO:0019843">
    <property type="term" value="F:rRNA binding"/>
    <property type="evidence" value="ECO:0007669"/>
    <property type="project" value="UniProtKB-UniRule"/>
</dbReference>
<keyword evidence="1 7" id="KW-0699">rRNA-binding</keyword>
<name>A0A1G6K4Z4_9BACT</name>
<dbReference type="SMART" id="SM00533">
    <property type="entry name" value="MUTSd"/>
    <property type="match status" value="1"/>
</dbReference>
<dbReference type="STRING" id="1640674.SAMN05216323_102312"/>
<dbReference type="InterPro" id="IPR007696">
    <property type="entry name" value="DNA_mismatch_repair_MutS_core"/>
</dbReference>
<dbReference type="GO" id="GO:0006298">
    <property type="term" value="P:mismatch repair"/>
    <property type="evidence" value="ECO:0007669"/>
    <property type="project" value="InterPro"/>
</dbReference>
<dbReference type="Pfam" id="PF00488">
    <property type="entry name" value="MutS_V"/>
    <property type="match status" value="1"/>
</dbReference>
<dbReference type="GO" id="GO:0140664">
    <property type="term" value="F:ATP-dependent DNA damage sensor activity"/>
    <property type="evidence" value="ECO:0007669"/>
    <property type="project" value="InterPro"/>
</dbReference>
<evidence type="ECO:0000256" key="3">
    <source>
        <dbReference type="ARBA" id="ARBA00022801"/>
    </source>
</evidence>
<evidence type="ECO:0000256" key="7">
    <source>
        <dbReference type="HAMAP-Rule" id="MF_00092"/>
    </source>
</evidence>
<dbReference type="OrthoDB" id="9808166at2"/>
<evidence type="ECO:0000256" key="6">
    <source>
        <dbReference type="ARBA" id="ARBA00023125"/>
    </source>
</evidence>
<evidence type="ECO:0000256" key="8">
    <source>
        <dbReference type="SAM" id="Coils"/>
    </source>
</evidence>
<dbReference type="PANTHER" id="PTHR48466">
    <property type="entry name" value="OS10G0509000 PROTEIN-RELATED"/>
    <property type="match status" value="1"/>
</dbReference>
<sequence>MIFPSSFESKLGFEKIRTIISELCATEGGREILAEVKFSSTFAEVEENLVLTNEMKTIINMENSFPGSGFSDFAYLVKRIRIEGTFLEAEELLKLRNALGVVRDLALFFKREEAVKYPRLKELAQPVSLSPVMVDKIDAIVTKHGKVKDNASPDLQSIRRSISEKQSQVSKRLHSILKAAQADGYVDEDATISIREGRAVIPIPAGNKRKLKGLVLGESATGKTFFIEPVEVVELNNELRELEFAERREVIKILTDLANFLRPYIPELLDAALFLSTIDFIRAKGLFAIRIDGIMPLLNQGPKLEWTKARHPLLEIVLKREKKPIVPLNIPLSSKDRLLIISGPNAGGKSVCLKTVGLLQYMLQCGFLVPMSENSEMGIFQHLLVDIGDEQSLENDLSTYSSHLMAMKAFLRYASPNSLILIDEFGTGTEPALGGAIAESILEKLAAQGSWGVITTHYTNLKLMAGKITGIQNGAMLFDVVKIQPLFQLETGKPGSSFAFEIAHKIGLPDDVLAAAREKAGTSHIDFEKQLRAISRDKRYWEEKRSGVKNSEKRLEQLIEKYETELSDLQSNRKLVVDKAKQEAKDLLSGVNKQIENTIRTIKEANAEKVKTKTARQELEEVRSKVEADDSSSDEWVTKKMEQLQARQKRKSEKPDGVVKILEPEKIVPNAPLQKGDKVRLIGRDTIGEVYEASEKNVIVAFGSMLTTIDKGKVERISNNEYKQAVKETKAPVTSHGVDTMKMRMNFSNTLDVRGMRGDATMQAVQEYIDEAVMLDISDGRILHGKGNGILRELIRSYLKTIPDVSHFADEQLQMGGSGITVIKFR</sequence>
<organism evidence="10 11">
    <name type="scientific">Williamwhitmania taraxaci</name>
    <dbReference type="NCBI Taxonomy" id="1640674"/>
    <lineage>
        <taxon>Bacteria</taxon>
        <taxon>Pseudomonadati</taxon>
        <taxon>Bacteroidota</taxon>
        <taxon>Bacteroidia</taxon>
        <taxon>Bacteroidales</taxon>
        <taxon>Williamwhitmaniaceae</taxon>
        <taxon>Williamwhitmania</taxon>
    </lineage>
</organism>